<keyword evidence="3" id="KW-1185">Reference proteome</keyword>
<feature type="region of interest" description="Disordered" evidence="1">
    <location>
        <begin position="78"/>
        <end position="97"/>
    </location>
</feature>
<dbReference type="Proteomes" id="UP001054945">
    <property type="component" value="Unassembled WGS sequence"/>
</dbReference>
<dbReference type="EMBL" id="BPLR01011903">
    <property type="protein sequence ID" value="GIY49856.1"/>
    <property type="molecule type" value="Genomic_DNA"/>
</dbReference>
<evidence type="ECO:0000256" key="1">
    <source>
        <dbReference type="SAM" id="MobiDB-lite"/>
    </source>
</evidence>
<evidence type="ECO:0000313" key="3">
    <source>
        <dbReference type="Proteomes" id="UP001054945"/>
    </source>
</evidence>
<gene>
    <name evidence="2" type="ORF">CEXT_28251</name>
</gene>
<comment type="caution">
    <text evidence="2">The sequence shown here is derived from an EMBL/GenBank/DDBJ whole genome shotgun (WGS) entry which is preliminary data.</text>
</comment>
<reference evidence="2 3" key="1">
    <citation type="submission" date="2021-06" db="EMBL/GenBank/DDBJ databases">
        <title>Caerostris extrusa draft genome.</title>
        <authorList>
            <person name="Kono N."/>
            <person name="Arakawa K."/>
        </authorList>
    </citation>
    <scope>NUCLEOTIDE SEQUENCE [LARGE SCALE GENOMIC DNA]</scope>
</reference>
<organism evidence="2 3">
    <name type="scientific">Caerostris extrusa</name>
    <name type="common">Bark spider</name>
    <name type="synonym">Caerostris bankana</name>
    <dbReference type="NCBI Taxonomy" id="172846"/>
    <lineage>
        <taxon>Eukaryota</taxon>
        <taxon>Metazoa</taxon>
        <taxon>Ecdysozoa</taxon>
        <taxon>Arthropoda</taxon>
        <taxon>Chelicerata</taxon>
        <taxon>Arachnida</taxon>
        <taxon>Araneae</taxon>
        <taxon>Araneomorphae</taxon>
        <taxon>Entelegynae</taxon>
        <taxon>Araneoidea</taxon>
        <taxon>Araneidae</taxon>
        <taxon>Caerostris</taxon>
    </lineage>
</organism>
<proteinExistence type="predicted"/>
<sequence length="97" mass="10729">MTAFSKSDHPGVEQCRRLMTWSNRDGCQICLVQSRRFLQNSSNYIQHKIIANDGVDIEVAVAVVVLFYHTADGTACTDPHTPNTLSTTDDTQAQSSL</sequence>
<evidence type="ECO:0000313" key="2">
    <source>
        <dbReference type="EMBL" id="GIY49856.1"/>
    </source>
</evidence>
<protein>
    <submittedName>
        <fullName evidence="2">Uncharacterized protein</fullName>
    </submittedName>
</protein>
<feature type="compositionally biased region" description="Polar residues" evidence="1">
    <location>
        <begin position="80"/>
        <end position="97"/>
    </location>
</feature>
<name>A0AAV4TWL0_CAEEX</name>
<dbReference type="AlphaFoldDB" id="A0AAV4TWL0"/>
<accession>A0AAV4TWL0</accession>